<name>A0A0D9V8I8_9ORYZ</name>
<evidence type="ECO:0000259" key="6">
    <source>
        <dbReference type="Pfam" id="PF03088"/>
    </source>
</evidence>
<evidence type="ECO:0000256" key="1">
    <source>
        <dbReference type="ARBA" id="ARBA00004116"/>
    </source>
</evidence>
<protein>
    <recommendedName>
        <fullName evidence="6">Strictosidine synthase conserved region domain-containing protein</fullName>
    </recommendedName>
</protein>
<keyword evidence="3" id="KW-0926">Vacuole</keyword>
<dbReference type="STRING" id="77586.A0A0D9V8I8"/>
<feature type="domain" description="Strictosidine synthase conserved region" evidence="6">
    <location>
        <begin position="95"/>
        <end position="187"/>
    </location>
</feature>
<keyword evidence="8" id="KW-1185">Reference proteome</keyword>
<feature type="chain" id="PRO_5002347142" description="Strictosidine synthase conserved region domain-containing protein" evidence="5">
    <location>
        <begin position="25"/>
        <end position="282"/>
    </location>
</feature>
<dbReference type="Proteomes" id="UP000032180">
    <property type="component" value="Chromosome 1"/>
</dbReference>
<dbReference type="InterPro" id="IPR018119">
    <property type="entry name" value="Strictosidine_synth_cons-reg"/>
</dbReference>
<evidence type="ECO:0000313" key="7">
    <source>
        <dbReference type="EnsemblPlants" id="LPERR01G33740.1"/>
    </source>
</evidence>
<dbReference type="PANTHER" id="PTHR10426">
    <property type="entry name" value="STRICTOSIDINE SYNTHASE-RELATED"/>
    <property type="match status" value="1"/>
</dbReference>
<dbReference type="Gramene" id="LPERR01G33740.1">
    <property type="protein sequence ID" value="LPERR01G33740.1"/>
    <property type="gene ID" value="LPERR01G33740"/>
</dbReference>
<keyword evidence="4" id="KW-0325">Glycoprotein</keyword>
<evidence type="ECO:0000256" key="3">
    <source>
        <dbReference type="ARBA" id="ARBA00022554"/>
    </source>
</evidence>
<proteinExistence type="inferred from homology"/>
<reference evidence="8" key="2">
    <citation type="submission" date="2013-12" db="EMBL/GenBank/DDBJ databases">
        <authorList>
            <person name="Yu Y."/>
            <person name="Lee S."/>
            <person name="de Baynast K."/>
            <person name="Wissotski M."/>
            <person name="Liu L."/>
            <person name="Talag J."/>
            <person name="Goicoechea J."/>
            <person name="Angelova A."/>
            <person name="Jetty R."/>
            <person name="Kudrna D."/>
            <person name="Golser W."/>
            <person name="Rivera L."/>
            <person name="Zhang J."/>
            <person name="Wing R."/>
        </authorList>
    </citation>
    <scope>NUCLEOTIDE SEQUENCE</scope>
</reference>
<dbReference type="PROSITE" id="PS51257">
    <property type="entry name" value="PROKAR_LIPOPROTEIN"/>
    <property type="match status" value="1"/>
</dbReference>
<dbReference type="Gene3D" id="2.120.10.30">
    <property type="entry name" value="TolB, C-terminal domain"/>
    <property type="match status" value="1"/>
</dbReference>
<dbReference type="InterPro" id="IPR011042">
    <property type="entry name" value="6-blade_b-propeller_TolB-like"/>
</dbReference>
<evidence type="ECO:0000256" key="5">
    <source>
        <dbReference type="SAM" id="SignalP"/>
    </source>
</evidence>
<comment type="similarity">
    <text evidence="2">Belongs to the strictosidine synthase family.</text>
</comment>
<dbReference type="AlphaFoldDB" id="A0A0D9V8I8"/>
<reference evidence="7" key="3">
    <citation type="submission" date="2015-04" db="UniProtKB">
        <authorList>
            <consortium name="EnsemblPlants"/>
        </authorList>
    </citation>
    <scope>IDENTIFICATION</scope>
</reference>
<reference evidence="7 8" key="1">
    <citation type="submission" date="2012-08" db="EMBL/GenBank/DDBJ databases">
        <title>Oryza genome evolution.</title>
        <authorList>
            <person name="Wing R.A."/>
        </authorList>
    </citation>
    <scope>NUCLEOTIDE SEQUENCE</scope>
</reference>
<comment type="subcellular location">
    <subcellularLocation>
        <location evidence="1">Vacuole</location>
    </subcellularLocation>
</comment>
<evidence type="ECO:0000256" key="2">
    <source>
        <dbReference type="ARBA" id="ARBA00009191"/>
    </source>
</evidence>
<dbReference type="GO" id="GO:0005773">
    <property type="term" value="C:vacuole"/>
    <property type="evidence" value="ECO:0007669"/>
    <property type="project" value="UniProtKB-SubCell"/>
</dbReference>
<sequence>MTRGNPTFVVLPVSLACIASSCAAIKTSYTQSAAHLLLPDGVTGAESLAFDSNNPGPNTGNITDAYKGLMRVGAHSGEAEVLAANTDGISFNFVNGIGIDQDTGDAYFTDSSTTYTLEICVLINNIEIMMHTDATGRLLKYDAQTKQVTVLMTRLSYANSVVVSHDGNYIVVAHTWASQVFRYWIKGSKTGQYELFTNLLGYPDNVRRDDQSDYWVALNRENIQRNATASSNKHLSADGVGVEELTAAQGVTLSEVVERNDKLWLGSVELDFVGQMNERSAY</sequence>
<evidence type="ECO:0000256" key="4">
    <source>
        <dbReference type="ARBA" id="ARBA00023180"/>
    </source>
</evidence>
<dbReference type="FunFam" id="2.120.10.30:FF:000055">
    <property type="entry name" value="Protein STRICTOSIDINE SYNTHASE-LIKE 11"/>
    <property type="match status" value="1"/>
</dbReference>
<feature type="signal peptide" evidence="5">
    <location>
        <begin position="1"/>
        <end position="24"/>
    </location>
</feature>
<dbReference type="PANTHER" id="PTHR10426:SF62">
    <property type="entry name" value="OS08G0175000 PROTEIN"/>
    <property type="match status" value="1"/>
</dbReference>
<dbReference type="GO" id="GO:0016787">
    <property type="term" value="F:hydrolase activity"/>
    <property type="evidence" value="ECO:0007669"/>
    <property type="project" value="TreeGrafter"/>
</dbReference>
<evidence type="ECO:0000313" key="8">
    <source>
        <dbReference type="Proteomes" id="UP000032180"/>
    </source>
</evidence>
<dbReference type="HOGENOM" id="CLU_023267_2_1_1"/>
<keyword evidence="5" id="KW-0732">Signal</keyword>
<organism evidence="7 8">
    <name type="scientific">Leersia perrieri</name>
    <dbReference type="NCBI Taxonomy" id="77586"/>
    <lineage>
        <taxon>Eukaryota</taxon>
        <taxon>Viridiplantae</taxon>
        <taxon>Streptophyta</taxon>
        <taxon>Embryophyta</taxon>
        <taxon>Tracheophyta</taxon>
        <taxon>Spermatophyta</taxon>
        <taxon>Magnoliopsida</taxon>
        <taxon>Liliopsida</taxon>
        <taxon>Poales</taxon>
        <taxon>Poaceae</taxon>
        <taxon>BOP clade</taxon>
        <taxon>Oryzoideae</taxon>
        <taxon>Oryzeae</taxon>
        <taxon>Oryzinae</taxon>
        <taxon>Leersia</taxon>
    </lineage>
</organism>
<dbReference type="Pfam" id="PF03088">
    <property type="entry name" value="Str_synth"/>
    <property type="match status" value="1"/>
</dbReference>
<dbReference type="GO" id="GO:0012505">
    <property type="term" value="C:endomembrane system"/>
    <property type="evidence" value="ECO:0007669"/>
    <property type="project" value="TreeGrafter"/>
</dbReference>
<accession>A0A0D9V8I8</accession>
<dbReference type="eggNOG" id="KOG1520">
    <property type="taxonomic scope" value="Eukaryota"/>
</dbReference>
<dbReference type="EnsemblPlants" id="LPERR01G33740.1">
    <property type="protein sequence ID" value="LPERR01G33740.1"/>
    <property type="gene ID" value="LPERR01G33740"/>
</dbReference>
<dbReference type="SUPFAM" id="SSF63829">
    <property type="entry name" value="Calcium-dependent phosphotriesterase"/>
    <property type="match status" value="1"/>
</dbReference>